<dbReference type="Pfam" id="PF01551">
    <property type="entry name" value="Peptidase_M23"/>
    <property type="match status" value="1"/>
</dbReference>
<gene>
    <name evidence="2" type="ORF">Esi_0183_0047</name>
</gene>
<dbReference type="CDD" id="cd12797">
    <property type="entry name" value="M23_peptidase"/>
    <property type="match status" value="1"/>
</dbReference>
<dbReference type="EMBL" id="FN649729">
    <property type="protein sequence ID" value="CBJ30259.1"/>
    <property type="molecule type" value="Genomic_DNA"/>
</dbReference>
<dbReference type="InterPro" id="IPR050570">
    <property type="entry name" value="Cell_wall_metabolism_enzyme"/>
</dbReference>
<dbReference type="OrthoDB" id="204026at2759"/>
<organism evidence="2 3">
    <name type="scientific">Ectocarpus siliculosus</name>
    <name type="common">Brown alga</name>
    <name type="synonym">Conferva siliculosa</name>
    <dbReference type="NCBI Taxonomy" id="2880"/>
    <lineage>
        <taxon>Eukaryota</taxon>
        <taxon>Sar</taxon>
        <taxon>Stramenopiles</taxon>
        <taxon>Ochrophyta</taxon>
        <taxon>PX clade</taxon>
        <taxon>Phaeophyceae</taxon>
        <taxon>Ectocarpales</taxon>
        <taxon>Ectocarpaceae</taxon>
        <taxon>Ectocarpus</taxon>
    </lineage>
</organism>
<proteinExistence type="predicted"/>
<dbReference type="PANTHER" id="PTHR21666:SF294">
    <property type="entry name" value="PEPTIDASE M23"/>
    <property type="match status" value="1"/>
</dbReference>
<dbReference type="PANTHER" id="PTHR21666">
    <property type="entry name" value="PEPTIDASE-RELATED"/>
    <property type="match status" value="1"/>
</dbReference>
<feature type="domain" description="M23ase beta-sheet core" evidence="1">
    <location>
        <begin position="191"/>
        <end position="292"/>
    </location>
</feature>
<evidence type="ECO:0000313" key="3">
    <source>
        <dbReference type="Proteomes" id="UP000002630"/>
    </source>
</evidence>
<dbReference type="SUPFAM" id="SSF51261">
    <property type="entry name" value="Duplicated hybrid motif"/>
    <property type="match status" value="1"/>
</dbReference>
<accession>D7FNZ0</accession>
<evidence type="ECO:0000313" key="2">
    <source>
        <dbReference type="EMBL" id="CBJ30259.1"/>
    </source>
</evidence>
<sequence>MAVDASTANVRGNYVASSQPGCHIAHHDAEWIIEATDFDLEDYGLEPGDEEGVPDMIVDPDTRSLSVINTGYDTDKSFFITTKHAAFDGQRRPMAAGPTRNSEGQEDLVTTLVLIVKPRGVIEACYLDVTEGQGCGEEAIDLFSDIKNVKQHPNPAAWESSRTYPFPLGGNAPFLCSQGVGGSFTHFFPGTHHALDFECPEGTPILSLASGTVKEVRQSETAGGVHARGLFHWNSVTVLQEDGLLAEYVHILAGSALVNPGDRVEAGQPLCLSGGAGFCPTPHLHLQLQEGEGDTAPTVQFAMLDCEGNSYFPVAGKWYGPQGEVTPPPSIVQPQGALGRVGAVQGEHSEHHDVGDGKGSGFVEECAEGCAQRPQRETCPLPRASR</sequence>
<reference evidence="2 3" key="1">
    <citation type="journal article" date="2010" name="Nature">
        <title>The Ectocarpus genome and the independent evolution of multicellularity in brown algae.</title>
        <authorList>
            <person name="Cock J.M."/>
            <person name="Sterck L."/>
            <person name="Rouze P."/>
            <person name="Scornet D."/>
            <person name="Allen A.E."/>
            <person name="Amoutzias G."/>
            <person name="Anthouard V."/>
            <person name="Artiguenave F."/>
            <person name="Aury J.M."/>
            <person name="Badger J.H."/>
            <person name="Beszteri B."/>
            <person name="Billiau K."/>
            <person name="Bonnet E."/>
            <person name="Bothwell J.H."/>
            <person name="Bowler C."/>
            <person name="Boyen C."/>
            <person name="Brownlee C."/>
            <person name="Carrano C.J."/>
            <person name="Charrier B."/>
            <person name="Cho G.Y."/>
            <person name="Coelho S.M."/>
            <person name="Collen J."/>
            <person name="Corre E."/>
            <person name="Da Silva C."/>
            <person name="Delage L."/>
            <person name="Delaroque N."/>
            <person name="Dittami S.M."/>
            <person name="Doulbeau S."/>
            <person name="Elias M."/>
            <person name="Farnham G."/>
            <person name="Gachon C.M."/>
            <person name="Gschloessl B."/>
            <person name="Heesch S."/>
            <person name="Jabbari K."/>
            <person name="Jubin C."/>
            <person name="Kawai H."/>
            <person name="Kimura K."/>
            <person name="Kloareg B."/>
            <person name="Kupper F.C."/>
            <person name="Lang D."/>
            <person name="Le Bail A."/>
            <person name="Leblanc C."/>
            <person name="Lerouge P."/>
            <person name="Lohr M."/>
            <person name="Lopez P.J."/>
            <person name="Martens C."/>
            <person name="Maumus F."/>
            <person name="Michel G."/>
            <person name="Miranda-Saavedra D."/>
            <person name="Morales J."/>
            <person name="Moreau H."/>
            <person name="Motomura T."/>
            <person name="Nagasato C."/>
            <person name="Napoli C.A."/>
            <person name="Nelson D.R."/>
            <person name="Nyvall-Collen P."/>
            <person name="Peters A.F."/>
            <person name="Pommier C."/>
            <person name="Potin P."/>
            <person name="Poulain J."/>
            <person name="Quesneville H."/>
            <person name="Read B."/>
            <person name="Rensing S.A."/>
            <person name="Ritter A."/>
            <person name="Rousvoal S."/>
            <person name="Samanta M."/>
            <person name="Samson G."/>
            <person name="Schroeder D.C."/>
            <person name="Segurens B."/>
            <person name="Strittmatter M."/>
            <person name="Tonon T."/>
            <person name="Tregear J.W."/>
            <person name="Valentin K."/>
            <person name="von Dassow P."/>
            <person name="Yamagishi T."/>
            <person name="Van de Peer Y."/>
            <person name="Wincker P."/>
        </authorList>
    </citation>
    <scope>NUCLEOTIDE SEQUENCE [LARGE SCALE GENOMIC DNA]</scope>
    <source>
        <strain evidence="3">Ec32 / CCAP1310/4</strain>
    </source>
</reference>
<keyword evidence="3" id="KW-1185">Reference proteome</keyword>
<dbReference type="STRING" id="2880.D7FNZ0"/>
<name>D7FNZ0_ECTSI</name>
<dbReference type="EMBL" id="FN648312">
    <property type="protein sequence ID" value="CBJ30259.1"/>
    <property type="molecule type" value="Genomic_DNA"/>
</dbReference>
<evidence type="ECO:0000259" key="1">
    <source>
        <dbReference type="Pfam" id="PF01551"/>
    </source>
</evidence>
<dbReference type="InParanoid" id="D7FNZ0"/>
<dbReference type="GO" id="GO:0004222">
    <property type="term" value="F:metalloendopeptidase activity"/>
    <property type="evidence" value="ECO:0007669"/>
    <property type="project" value="TreeGrafter"/>
</dbReference>
<dbReference type="InterPro" id="IPR011055">
    <property type="entry name" value="Dup_hybrid_motif"/>
</dbReference>
<dbReference type="eggNOG" id="ENOG502S3BI">
    <property type="taxonomic scope" value="Eukaryota"/>
</dbReference>
<dbReference type="InterPro" id="IPR016047">
    <property type="entry name" value="M23ase_b-sheet_dom"/>
</dbReference>
<protein>
    <recommendedName>
        <fullName evidence="1">M23ase beta-sheet core domain-containing protein</fullName>
    </recommendedName>
</protein>
<dbReference type="Gene3D" id="2.70.70.10">
    <property type="entry name" value="Glucose Permease (Domain IIA)"/>
    <property type="match status" value="1"/>
</dbReference>
<dbReference type="OMA" id="THFFAGN"/>
<dbReference type="Proteomes" id="UP000002630">
    <property type="component" value="Linkage Group LG04"/>
</dbReference>
<dbReference type="AlphaFoldDB" id="D7FNZ0"/>